<comment type="caution">
    <text evidence="2">The sequence shown here is derived from an EMBL/GenBank/DDBJ whole genome shotgun (WGS) entry which is preliminary data.</text>
</comment>
<proteinExistence type="predicted"/>
<keyword evidence="1" id="KW-1133">Transmembrane helix</keyword>
<evidence type="ECO:0000256" key="1">
    <source>
        <dbReference type="SAM" id="Phobius"/>
    </source>
</evidence>
<dbReference type="EMBL" id="JACXVP010000001">
    <property type="protein sequence ID" value="KAG5630323.1"/>
    <property type="molecule type" value="Genomic_DNA"/>
</dbReference>
<feature type="transmembrane region" description="Helical" evidence="1">
    <location>
        <begin position="61"/>
        <end position="81"/>
    </location>
</feature>
<evidence type="ECO:0000313" key="3">
    <source>
        <dbReference type="Proteomes" id="UP000824120"/>
    </source>
</evidence>
<reference evidence="2 3" key="1">
    <citation type="submission" date="2020-09" db="EMBL/GenBank/DDBJ databases">
        <title>De no assembly of potato wild relative species, Solanum commersonii.</title>
        <authorList>
            <person name="Cho K."/>
        </authorList>
    </citation>
    <scope>NUCLEOTIDE SEQUENCE [LARGE SCALE GENOMIC DNA]</scope>
    <source>
        <strain evidence="2">LZ3.2</strain>
        <tissue evidence="2">Leaf</tissue>
    </source>
</reference>
<dbReference type="Proteomes" id="UP000824120">
    <property type="component" value="Chromosome 1"/>
</dbReference>
<feature type="transmembrane region" description="Helical" evidence="1">
    <location>
        <begin position="20"/>
        <end position="41"/>
    </location>
</feature>
<evidence type="ECO:0000313" key="2">
    <source>
        <dbReference type="EMBL" id="KAG5630323.1"/>
    </source>
</evidence>
<sequence length="125" mass="14002">MVTIIGVKFWRFQRLISSMISLYPLGVFGSCTAILIYWSGLQQKGSLKSFPYGVSSDFLDGMGFISFGLDCTLLFVLAAIGSYRAMNYSFHGAALFCVLVFYCHFECLVQMLIFFDDPIDEIPDG</sequence>
<protein>
    <submittedName>
        <fullName evidence="2">Uncharacterized protein</fullName>
    </submittedName>
</protein>
<keyword evidence="1" id="KW-0812">Transmembrane</keyword>
<feature type="transmembrane region" description="Helical" evidence="1">
    <location>
        <begin position="93"/>
        <end position="115"/>
    </location>
</feature>
<accession>A0A9J6B189</accession>
<keyword evidence="3" id="KW-1185">Reference proteome</keyword>
<name>A0A9J6B189_SOLCO</name>
<organism evidence="2 3">
    <name type="scientific">Solanum commersonii</name>
    <name type="common">Commerson's wild potato</name>
    <name type="synonym">Commerson's nightshade</name>
    <dbReference type="NCBI Taxonomy" id="4109"/>
    <lineage>
        <taxon>Eukaryota</taxon>
        <taxon>Viridiplantae</taxon>
        <taxon>Streptophyta</taxon>
        <taxon>Embryophyta</taxon>
        <taxon>Tracheophyta</taxon>
        <taxon>Spermatophyta</taxon>
        <taxon>Magnoliopsida</taxon>
        <taxon>eudicotyledons</taxon>
        <taxon>Gunneridae</taxon>
        <taxon>Pentapetalae</taxon>
        <taxon>asterids</taxon>
        <taxon>lamiids</taxon>
        <taxon>Solanales</taxon>
        <taxon>Solanaceae</taxon>
        <taxon>Solanoideae</taxon>
        <taxon>Solaneae</taxon>
        <taxon>Solanum</taxon>
    </lineage>
</organism>
<gene>
    <name evidence="2" type="ORF">H5410_002040</name>
</gene>
<keyword evidence="1" id="KW-0472">Membrane</keyword>
<dbReference type="AlphaFoldDB" id="A0A9J6B189"/>